<dbReference type="RefSeq" id="WP_203897920.1">
    <property type="nucleotide sequence ID" value="NZ_BOPF01000003.1"/>
</dbReference>
<feature type="compositionally biased region" description="Basic and acidic residues" evidence="1">
    <location>
        <begin position="9"/>
        <end position="18"/>
    </location>
</feature>
<accession>A0A8J3YI04</accession>
<reference evidence="2" key="1">
    <citation type="submission" date="2021-01" db="EMBL/GenBank/DDBJ databases">
        <title>Whole genome shotgun sequence of Virgisporangium aliadipatigenens NBRC 105644.</title>
        <authorList>
            <person name="Komaki H."/>
            <person name="Tamura T."/>
        </authorList>
    </citation>
    <scope>NUCLEOTIDE SEQUENCE</scope>
    <source>
        <strain evidence="2">NBRC 105644</strain>
    </source>
</reference>
<evidence type="ECO:0000313" key="2">
    <source>
        <dbReference type="EMBL" id="GIJ44375.1"/>
    </source>
</evidence>
<organism evidence="2 3">
    <name type="scientific">Virgisporangium aliadipatigenens</name>
    <dbReference type="NCBI Taxonomy" id="741659"/>
    <lineage>
        <taxon>Bacteria</taxon>
        <taxon>Bacillati</taxon>
        <taxon>Actinomycetota</taxon>
        <taxon>Actinomycetes</taxon>
        <taxon>Micromonosporales</taxon>
        <taxon>Micromonosporaceae</taxon>
        <taxon>Virgisporangium</taxon>
    </lineage>
</organism>
<gene>
    <name evidence="2" type="ORF">Val02_12610</name>
</gene>
<proteinExistence type="predicted"/>
<feature type="compositionally biased region" description="Pro residues" evidence="1">
    <location>
        <begin position="80"/>
        <end position="92"/>
    </location>
</feature>
<dbReference type="EMBL" id="BOPF01000003">
    <property type="protein sequence ID" value="GIJ44375.1"/>
    <property type="molecule type" value="Genomic_DNA"/>
</dbReference>
<sequence length="254" mass="26951">MTFPPSQPGRDDQPHDNTMDSLHTYFGPQQSQQPGQYFPPPGDQSAQFPPPTGQFPPPGGQPGQFPPPGDPFGQQQPGAFPGPPYNAPPPQRPGTNRASLTLALVVVLLVVACCGYGGYRSFGGGDDDKPKNTAAAGSTPTASPTFSYAPPSLPVSPTPARPSTSPPPPSPTKPSLDDVKEGGCLHNNGSDQDPDMIPADCVKGNYKVLKRLYGTIDPTPCQNVSGYNTHYTVTYYRNGIMQVSSSYVFCMKKL</sequence>
<name>A0A8J3YI04_9ACTN</name>
<feature type="compositionally biased region" description="Low complexity" evidence="1">
    <location>
        <begin position="133"/>
        <end position="145"/>
    </location>
</feature>
<dbReference type="Proteomes" id="UP000619260">
    <property type="component" value="Unassembled WGS sequence"/>
</dbReference>
<keyword evidence="3" id="KW-1185">Reference proteome</keyword>
<comment type="caution">
    <text evidence="2">The sequence shown here is derived from an EMBL/GenBank/DDBJ whole genome shotgun (WGS) entry which is preliminary data.</text>
</comment>
<protein>
    <submittedName>
        <fullName evidence="2">Uncharacterized protein</fullName>
    </submittedName>
</protein>
<evidence type="ECO:0000256" key="1">
    <source>
        <dbReference type="SAM" id="MobiDB-lite"/>
    </source>
</evidence>
<feature type="compositionally biased region" description="Pro residues" evidence="1">
    <location>
        <begin position="37"/>
        <end position="70"/>
    </location>
</feature>
<evidence type="ECO:0000313" key="3">
    <source>
        <dbReference type="Proteomes" id="UP000619260"/>
    </source>
</evidence>
<feature type="region of interest" description="Disordered" evidence="1">
    <location>
        <begin position="121"/>
        <end position="191"/>
    </location>
</feature>
<feature type="compositionally biased region" description="Pro residues" evidence="1">
    <location>
        <begin position="151"/>
        <end position="172"/>
    </location>
</feature>
<dbReference type="AlphaFoldDB" id="A0A8J3YI04"/>
<feature type="region of interest" description="Disordered" evidence="1">
    <location>
        <begin position="1"/>
        <end position="94"/>
    </location>
</feature>